<dbReference type="Proteomes" id="UP000075737">
    <property type="component" value="Unassembled WGS sequence"/>
</dbReference>
<dbReference type="OrthoDB" id="1683573at2"/>
<dbReference type="AlphaFoldDB" id="A0A161QAS4"/>
<dbReference type="Pfam" id="PF14035">
    <property type="entry name" value="YlzJ"/>
    <property type="match status" value="1"/>
</dbReference>
<proteinExistence type="predicted"/>
<evidence type="ECO:0008006" key="3">
    <source>
        <dbReference type="Google" id="ProtNLM"/>
    </source>
</evidence>
<dbReference type="EMBL" id="LOHZ01000032">
    <property type="protein sequence ID" value="KYO65754.1"/>
    <property type="molecule type" value="Genomic_DNA"/>
</dbReference>
<keyword evidence="2" id="KW-1185">Reference proteome</keyword>
<accession>A0A161QAS4</accession>
<evidence type="ECO:0000313" key="1">
    <source>
        <dbReference type="EMBL" id="KYO65754.1"/>
    </source>
</evidence>
<name>A0A161QAS4_9FIRM</name>
<dbReference type="RefSeq" id="WP_068748515.1">
    <property type="nucleotide sequence ID" value="NZ_LOHZ01000032.1"/>
</dbReference>
<evidence type="ECO:0000313" key="2">
    <source>
        <dbReference type="Proteomes" id="UP000075737"/>
    </source>
</evidence>
<gene>
    <name evidence="1" type="ORF">ATZ99_13920</name>
</gene>
<sequence length="73" mass="8548">MILYTPMPYEIIMEGFEKSNVNYKEISVDVDLKLIVEPMDNFSAKIIRIISSNPMDYLNPELQPGKIILFRMH</sequence>
<dbReference type="InterPro" id="IPR025619">
    <property type="entry name" value="YlzJ"/>
</dbReference>
<dbReference type="STRING" id="520767.ATZ99_13920"/>
<reference evidence="1 2" key="1">
    <citation type="submission" date="2015-12" db="EMBL/GenBank/DDBJ databases">
        <title>Draft genome of Thermovenabulum gondwanense isolated from a red thermophilic microbial mat colonisisng an outflow channel of a bore well.</title>
        <authorList>
            <person name="Patel B.K."/>
        </authorList>
    </citation>
    <scope>NUCLEOTIDE SEQUENCE [LARGE SCALE GENOMIC DNA]</scope>
    <source>
        <strain evidence="1 2">R270</strain>
    </source>
</reference>
<protein>
    <recommendedName>
        <fullName evidence="3">YlzJ-like protein</fullName>
    </recommendedName>
</protein>
<organism evidence="1 2">
    <name type="scientific">Thermovenabulum gondwanense</name>
    <dbReference type="NCBI Taxonomy" id="520767"/>
    <lineage>
        <taxon>Bacteria</taxon>
        <taxon>Bacillati</taxon>
        <taxon>Bacillota</taxon>
        <taxon>Clostridia</taxon>
        <taxon>Thermosediminibacterales</taxon>
        <taxon>Thermosediminibacteraceae</taxon>
        <taxon>Thermovenabulum</taxon>
    </lineage>
</organism>
<comment type="caution">
    <text evidence="1">The sequence shown here is derived from an EMBL/GenBank/DDBJ whole genome shotgun (WGS) entry which is preliminary data.</text>
</comment>